<keyword evidence="3 5" id="KW-0804">Transcription</keyword>
<dbReference type="AlphaFoldDB" id="A0AAN9JZI9"/>
<feature type="region of interest" description="Disordered" evidence="7">
    <location>
        <begin position="389"/>
        <end position="486"/>
    </location>
</feature>
<dbReference type="InterPro" id="IPR025610">
    <property type="entry name" value="MYC/MYB_N"/>
</dbReference>
<dbReference type="InterPro" id="IPR036638">
    <property type="entry name" value="HLH_DNA-bd_sf"/>
</dbReference>
<dbReference type="GO" id="GO:0003700">
    <property type="term" value="F:DNA-binding transcription factor activity"/>
    <property type="evidence" value="ECO:0007669"/>
    <property type="project" value="InterPro"/>
</dbReference>
<dbReference type="InterPro" id="IPR045084">
    <property type="entry name" value="AIB/MYC-like"/>
</dbReference>
<dbReference type="InterPro" id="IPR054502">
    <property type="entry name" value="bHLH-TF_ACT-like_plant"/>
</dbReference>
<dbReference type="Pfam" id="PF00010">
    <property type="entry name" value="HLH"/>
    <property type="match status" value="1"/>
</dbReference>
<keyword evidence="4 5" id="KW-0539">Nucleus</keyword>
<dbReference type="SUPFAM" id="SSF47459">
    <property type="entry name" value="HLH, helix-loop-helix DNA-binding domain"/>
    <property type="match status" value="1"/>
</dbReference>
<feature type="compositionally biased region" description="Basic and acidic residues" evidence="7">
    <location>
        <begin position="473"/>
        <end position="486"/>
    </location>
</feature>
<dbReference type="GO" id="GO:0000976">
    <property type="term" value="F:transcription cis-regulatory region binding"/>
    <property type="evidence" value="ECO:0007669"/>
    <property type="project" value="TreeGrafter"/>
</dbReference>
<dbReference type="PANTHER" id="PTHR11514">
    <property type="entry name" value="MYC"/>
    <property type="match status" value="1"/>
</dbReference>
<feature type="compositionally biased region" description="Basic and acidic residues" evidence="7">
    <location>
        <begin position="438"/>
        <end position="462"/>
    </location>
</feature>
<reference evidence="9 10" key="1">
    <citation type="submission" date="2024-01" db="EMBL/GenBank/DDBJ databases">
        <title>The genomes of 5 underutilized Papilionoideae crops provide insights into root nodulation and disease resistanc.</title>
        <authorList>
            <person name="Jiang F."/>
        </authorList>
    </citation>
    <scope>NUCLEOTIDE SEQUENCE [LARGE SCALE GENOMIC DNA]</scope>
    <source>
        <strain evidence="9">LVBAO_FW01</strain>
        <tissue evidence="9">Leaves</tissue>
    </source>
</reference>
<dbReference type="SMART" id="SM00353">
    <property type="entry name" value="HLH"/>
    <property type="match status" value="1"/>
</dbReference>
<evidence type="ECO:0000256" key="4">
    <source>
        <dbReference type="ARBA" id="ARBA00023242"/>
    </source>
</evidence>
<evidence type="ECO:0000256" key="7">
    <source>
        <dbReference type="SAM" id="MobiDB-lite"/>
    </source>
</evidence>
<dbReference type="GO" id="GO:0005634">
    <property type="term" value="C:nucleus"/>
    <property type="evidence" value="ECO:0007669"/>
    <property type="project" value="UniProtKB-SubCell"/>
</dbReference>
<evidence type="ECO:0000313" key="10">
    <source>
        <dbReference type="Proteomes" id="UP001367508"/>
    </source>
</evidence>
<feature type="compositionally biased region" description="Low complexity" evidence="7">
    <location>
        <begin position="389"/>
        <end position="401"/>
    </location>
</feature>
<keyword evidence="2 5" id="KW-0805">Transcription regulation</keyword>
<dbReference type="FunFam" id="4.10.280.10:FF:000078">
    <property type="entry name" value="Transcription factor bHLH13"/>
    <property type="match status" value="1"/>
</dbReference>
<feature type="compositionally biased region" description="Basic residues" evidence="7">
    <location>
        <begin position="463"/>
        <end position="472"/>
    </location>
</feature>
<keyword evidence="10" id="KW-1185">Reference proteome</keyword>
<dbReference type="Proteomes" id="UP001367508">
    <property type="component" value="Unassembled WGS sequence"/>
</dbReference>
<evidence type="ECO:0000259" key="8">
    <source>
        <dbReference type="PROSITE" id="PS50888"/>
    </source>
</evidence>
<evidence type="ECO:0000256" key="2">
    <source>
        <dbReference type="ARBA" id="ARBA00023015"/>
    </source>
</evidence>
<name>A0AAN9JZI9_CANGL</name>
<feature type="compositionally biased region" description="Polar residues" evidence="7">
    <location>
        <begin position="282"/>
        <end position="310"/>
    </location>
</feature>
<sequence>MNLWTDDNSSVMEAFMSSSSDLSSIWPTPAPPQSAAVFNQDTLQQRLQALIEGARESWTYAIFWQSSYDYSGSSLLGWGDGYYKGDDDKAKAKAKAKATSSAEQDHRKKVLRELNSLISGSTASASDDVDEEVTDTEWFFLVSMTQSFVNGGGLPGQAFFNSTPVWVTGGERLSGSTCERARQGQVFGLQTLVCIPSANGVVELGSTELIYQNSDLMNKVKHLFNFNNNLDMASSWPLSASTADQGENDPSSLWLNDPEVRDSVTTVPATASVSVSVTVPPHNNNHGISKTMQLETPGSSTLTETPTSVHTVHHHQPSQNQSIFSRELNFSEYGFDAKNGNNNNHHSLKPESGEILSFGDSRRTSYGNGNSNSHFFSGQSQFVAAAEENNTNNNNNNNNNNGKRRSPNSRGSNDDGMLSFTSGVILPPSNLKSSGAGDSDHSDLEASVVKDPDTSRMVEPEKRPRKRGRKPANGREEPLNHVEAERQRREKLNQRFYALRAVVPNVSKMDKASLLGDAISYITELKSKLQSLESDKDGLQKQLDAVKKELEKTSEQHSSPNIPNKSSSNHALIDLDIDVKIIGWDAMIRIQCSKKNHPAARLMAALMELDLDVHHASVSVVNDLMIQQATVKMGSRFYTQEQLRSALSSKVGDVR</sequence>
<feature type="compositionally biased region" description="Polar residues" evidence="7">
    <location>
        <begin position="364"/>
        <end position="376"/>
    </location>
</feature>
<evidence type="ECO:0000256" key="5">
    <source>
        <dbReference type="RuleBase" id="RU369104"/>
    </source>
</evidence>
<dbReference type="EMBL" id="JAYMYQ010000010">
    <property type="protein sequence ID" value="KAK7307304.1"/>
    <property type="molecule type" value="Genomic_DNA"/>
</dbReference>
<keyword evidence="6" id="KW-0175">Coiled coil</keyword>
<dbReference type="Pfam" id="PF14215">
    <property type="entry name" value="bHLH-MYC_N"/>
    <property type="match status" value="1"/>
</dbReference>
<accession>A0AAN9JZI9</accession>
<protein>
    <recommendedName>
        <fullName evidence="5">Transcription factor</fullName>
        <shortName evidence="5">bHLH transcription factor</shortName>
    </recommendedName>
    <alternativeName>
        <fullName evidence="5">Basic helix-loop-helix protein</fullName>
    </alternativeName>
</protein>
<dbReference type="CDD" id="cd11449">
    <property type="entry name" value="bHLH_AtAIB_like"/>
    <property type="match status" value="1"/>
</dbReference>
<feature type="region of interest" description="Disordered" evidence="7">
    <location>
        <begin position="335"/>
        <end position="376"/>
    </location>
</feature>
<comment type="caution">
    <text evidence="9">The sequence shown here is derived from an EMBL/GenBank/DDBJ whole genome shotgun (WGS) entry which is preliminary data.</text>
</comment>
<dbReference type="Gene3D" id="4.10.280.10">
    <property type="entry name" value="Helix-loop-helix DNA-binding domain"/>
    <property type="match status" value="1"/>
</dbReference>
<evidence type="ECO:0000313" key="9">
    <source>
        <dbReference type="EMBL" id="KAK7307304.1"/>
    </source>
</evidence>
<comment type="subcellular location">
    <subcellularLocation>
        <location evidence="1 5">Nucleus</location>
    </subcellularLocation>
</comment>
<feature type="region of interest" description="Disordered" evidence="7">
    <location>
        <begin position="279"/>
        <end position="321"/>
    </location>
</feature>
<dbReference type="PROSITE" id="PS50888">
    <property type="entry name" value="BHLH"/>
    <property type="match status" value="1"/>
</dbReference>
<evidence type="ECO:0000256" key="6">
    <source>
        <dbReference type="SAM" id="Coils"/>
    </source>
</evidence>
<dbReference type="GO" id="GO:0046983">
    <property type="term" value="F:protein dimerization activity"/>
    <property type="evidence" value="ECO:0007669"/>
    <property type="project" value="InterPro"/>
</dbReference>
<organism evidence="9 10">
    <name type="scientific">Canavalia gladiata</name>
    <name type="common">Sword bean</name>
    <name type="synonym">Dolichos gladiatus</name>
    <dbReference type="NCBI Taxonomy" id="3824"/>
    <lineage>
        <taxon>Eukaryota</taxon>
        <taxon>Viridiplantae</taxon>
        <taxon>Streptophyta</taxon>
        <taxon>Embryophyta</taxon>
        <taxon>Tracheophyta</taxon>
        <taxon>Spermatophyta</taxon>
        <taxon>Magnoliopsida</taxon>
        <taxon>eudicotyledons</taxon>
        <taxon>Gunneridae</taxon>
        <taxon>Pentapetalae</taxon>
        <taxon>rosids</taxon>
        <taxon>fabids</taxon>
        <taxon>Fabales</taxon>
        <taxon>Fabaceae</taxon>
        <taxon>Papilionoideae</taxon>
        <taxon>50 kb inversion clade</taxon>
        <taxon>NPAAA clade</taxon>
        <taxon>indigoferoid/millettioid clade</taxon>
        <taxon>Phaseoleae</taxon>
        <taxon>Canavalia</taxon>
    </lineage>
</organism>
<evidence type="ECO:0000256" key="1">
    <source>
        <dbReference type="ARBA" id="ARBA00004123"/>
    </source>
</evidence>
<feature type="coiled-coil region" evidence="6">
    <location>
        <begin position="522"/>
        <end position="556"/>
    </location>
</feature>
<dbReference type="Pfam" id="PF22754">
    <property type="entry name" value="bHLH-TF_ACT-like_plant"/>
    <property type="match status" value="1"/>
</dbReference>
<dbReference type="InterPro" id="IPR011598">
    <property type="entry name" value="bHLH_dom"/>
</dbReference>
<gene>
    <name evidence="9" type="ORF">VNO77_40240</name>
</gene>
<proteinExistence type="predicted"/>
<feature type="domain" description="BHLH" evidence="8">
    <location>
        <begin position="476"/>
        <end position="525"/>
    </location>
</feature>
<dbReference type="PANTHER" id="PTHR11514:SF43">
    <property type="entry name" value="TRANSCRIPTION FACTOR MYC2"/>
    <property type="match status" value="1"/>
</dbReference>
<evidence type="ECO:0000256" key="3">
    <source>
        <dbReference type="ARBA" id="ARBA00023163"/>
    </source>
</evidence>